<evidence type="ECO:0000256" key="5">
    <source>
        <dbReference type="ARBA" id="ARBA00022612"/>
    </source>
</evidence>
<organism evidence="11">
    <name type="scientific">uncultured Caudovirales phage</name>
    <dbReference type="NCBI Taxonomy" id="2100421"/>
    <lineage>
        <taxon>Viruses</taxon>
        <taxon>Duplodnaviria</taxon>
        <taxon>Heunggongvirae</taxon>
        <taxon>Uroviricota</taxon>
        <taxon>Caudoviricetes</taxon>
        <taxon>Peduoviridae</taxon>
        <taxon>Maltschvirus</taxon>
        <taxon>Maltschvirus maltsch</taxon>
    </lineage>
</organism>
<evidence type="ECO:0000313" key="11">
    <source>
        <dbReference type="EMBL" id="CAB4141416.1"/>
    </source>
</evidence>
<keyword evidence="7" id="KW-0118">Viral capsid assembly</keyword>
<evidence type="ECO:0000256" key="1">
    <source>
        <dbReference type="ARBA" id="ARBA00003421"/>
    </source>
</evidence>
<keyword evidence="6" id="KW-0946">Virion</keyword>
<keyword evidence="9" id="KW-0231">Viral genome packaging</keyword>
<protein>
    <submittedName>
        <fullName evidence="11">Head-to-tail connector protein, podovirus-type</fullName>
    </submittedName>
</protein>
<feature type="non-terminal residue" evidence="11">
    <location>
        <position position="319"/>
    </location>
</feature>
<name>A0A6J5M8Q9_9CAUD</name>
<evidence type="ECO:0000256" key="10">
    <source>
        <dbReference type="ARBA" id="ARBA00023296"/>
    </source>
</evidence>
<dbReference type="GO" id="GO:0099002">
    <property type="term" value="P:symbiont genome ejection through host cell envelope, short tail mechanism"/>
    <property type="evidence" value="ECO:0007669"/>
    <property type="project" value="UniProtKB-KW"/>
</dbReference>
<keyword evidence="3" id="KW-1244">Viral short tail ejection system</keyword>
<evidence type="ECO:0000256" key="8">
    <source>
        <dbReference type="ARBA" id="ARBA00023009"/>
    </source>
</evidence>
<keyword evidence="4" id="KW-1162">Viral penetration into host cytoplasm</keyword>
<dbReference type="InterPro" id="IPR020991">
    <property type="entry name" value="Connector_podovirus"/>
</dbReference>
<evidence type="ECO:0000256" key="9">
    <source>
        <dbReference type="ARBA" id="ARBA00023219"/>
    </source>
</evidence>
<keyword evidence="10" id="KW-1160">Virus entry into host cell</keyword>
<sequence length="319" mass="36215">MEYDKTTPGGMRLTPEQILKRQAAAQSKKDEFQQLYQDAYEFALPQRQLYGIWEGGATGSKKMMRVFDSTAINSTQRFANRLQSVVFPPQRKWAKLEAGSDIPPDRRQQAQAILEVYQDKMFTMLNQSNFDIAMGEFLLDLAVGTACMMVQPGDDVSPLNFIPVPLFLVSYEEGANGQVDNVYRRMRMKGESIQRQWPDANIPDDLARKIADKPTDDIELLEATIYDHKRGDYCYHVIDKLSKQELVYRRRKMSPWVISRYMKVAGEIYGRGPLMTALPDIKTLNKTIELLLKNASLAVAGVYTAADDGVLNPNTVKIV</sequence>
<evidence type="ECO:0000256" key="2">
    <source>
        <dbReference type="ARBA" id="ARBA00004328"/>
    </source>
</evidence>
<evidence type="ECO:0000256" key="6">
    <source>
        <dbReference type="ARBA" id="ARBA00022844"/>
    </source>
</evidence>
<reference evidence="11" key="1">
    <citation type="submission" date="2020-04" db="EMBL/GenBank/DDBJ databases">
        <authorList>
            <person name="Chiriac C."/>
            <person name="Salcher M."/>
            <person name="Ghai R."/>
            <person name="Kavagutti S V."/>
        </authorList>
    </citation>
    <scope>NUCLEOTIDE SEQUENCE</scope>
</reference>
<comment type="subcellular location">
    <subcellularLocation>
        <location evidence="2">Virion</location>
    </subcellularLocation>
</comment>
<evidence type="ECO:0000256" key="7">
    <source>
        <dbReference type="ARBA" id="ARBA00022950"/>
    </source>
</evidence>
<gene>
    <name evidence="11" type="ORF">UFOVP417_1</name>
</gene>
<dbReference type="GO" id="GO:0044423">
    <property type="term" value="C:virion component"/>
    <property type="evidence" value="ECO:0007669"/>
    <property type="project" value="UniProtKB-KW"/>
</dbReference>
<dbReference type="Pfam" id="PF12236">
    <property type="entry name" value="Head-tail_con"/>
    <property type="match status" value="1"/>
</dbReference>
<proteinExistence type="predicted"/>
<keyword evidence="8" id="KW-1171">Viral genome ejection through host cell envelope</keyword>
<dbReference type="EMBL" id="LR796393">
    <property type="protein sequence ID" value="CAB4141416.1"/>
    <property type="molecule type" value="Genomic_DNA"/>
</dbReference>
<accession>A0A6J5M8Q9</accession>
<evidence type="ECO:0000256" key="4">
    <source>
        <dbReference type="ARBA" id="ARBA00022595"/>
    </source>
</evidence>
<evidence type="ECO:0000256" key="3">
    <source>
        <dbReference type="ARBA" id="ARBA00022470"/>
    </source>
</evidence>
<keyword evidence="5" id="KW-1188">Viral release from host cell</keyword>
<comment type="function">
    <text evidence="1">Forms the portal vertex of the capsid. This portal plays critical roles in head assembly, genome packaging, neck/tail attachment, and genome ejection. The portal protein multimerizes as a single ring-shaped homododecamer arranged around a central channel.</text>
</comment>